<evidence type="ECO:0000313" key="3">
    <source>
        <dbReference type="Proteomes" id="UP000184509"/>
    </source>
</evidence>
<keyword evidence="3" id="KW-1185">Reference proteome</keyword>
<protein>
    <submittedName>
        <fullName evidence="2">4-methyl-5(B-hydroxyethyl)-thiazole monophosphate biosynthesis</fullName>
    </submittedName>
</protein>
<evidence type="ECO:0000313" key="2">
    <source>
        <dbReference type="EMBL" id="SHF91782.1"/>
    </source>
</evidence>
<dbReference type="Proteomes" id="UP000184509">
    <property type="component" value="Unassembled WGS sequence"/>
</dbReference>
<dbReference type="InterPro" id="IPR002818">
    <property type="entry name" value="DJ-1/PfpI"/>
</dbReference>
<dbReference type="InterPro" id="IPR006287">
    <property type="entry name" value="DJ-1"/>
</dbReference>
<reference evidence="3" key="1">
    <citation type="submission" date="2016-11" db="EMBL/GenBank/DDBJ databases">
        <authorList>
            <person name="Varghese N."/>
            <person name="Submissions S."/>
        </authorList>
    </citation>
    <scope>NUCLEOTIDE SEQUENCE [LARGE SCALE GENOMIC DNA]</scope>
    <source>
        <strain evidence="3">DSM 26991</strain>
    </source>
</reference>
<dbReference type="Gene3D" id="3.40.50.880">
    <property type="match status" value="1"/>
</dbReference>
<dbReference type="SUPFAM" id="SSF52317">
    <property type="entry name" value="Class I glutamine amidotransferase-like"/>
    <property type="match status" value="1"/>
</dbReference>
<gene>
    <name evidence="2" type="ORF">SAMN05444405_11710</name>
</gene>
<accession>A0A1M5FKW4</accession>
<evidence type="ECO:0000259" key="1">
    <source>
        <dbReference type="Pfam" id="PF01965"/>
    </source>
</evidence>
<sequence length="184" mass="19145">MGTVYIFLAEGFEEIEALSVVDILRRAGISAKTVSVAGNNIVAGAHGISVVADLAFEKANFADAAMLVLPGGMPGASGLDAHKGLRDLILSFAKANKPLAAICAAPLVYGNLGLLKGKHATCYPGFEKFLEGAILTRDKAVVRDGLFITAEGPAAAPAFALEIVDYFLGKEKANEIAKGMLVRN</sequence>
<dbReference type="EMBL" id="FQTV01000017">
    <property type="protein sequence ID" value="SHF91782.1"/>
    <property type="molecule type" value="Genomic_DNA"/>
</dbReference>
<dbReference type="InterPro" id="IPR050325">
    <property type="entry name" value="Prot/Nucl_acid_deglycase"/>
</dbReference>
<dbReference type="Pfam" id="PF01965">
    <property type="entry name" value="DJ-1_PfpI"/>
    <property type="match status" value="1"/>
</dbReference>
<feature type="domain" description="DJ-1/PfpI" evidence="1">
    <location>
        <begin position="3"/>
        <end position="165"/>
    </location>
</feature>
<dbReference type="OrthoDB" id="9792284at2"/>
<name>A0A1M5FKW4_9BACE</name>
<dbReference type="PANTHER" id="PTHR48094">
    <property type="entry name" value="PROTEIN/NUCLEIC ACID DEGLYCASE DJ-1-RELATED"/>
    <property type="match status" value="1"/>
</dbReference>
<dbReference type="NCBIfam" id="TIGR01383">
    <property type="entry name" value="not_thiJ"/>
    <property type="match status" value="1"/>
</dbReference>
<dbReference type="RefSeq" id="WP_073403384.1">
    <property type="nucleotide sequence ID" value="NZ_FQTV01000017.1"/>
</dbReference>
<dbReference type="AlphaFoldDB" id="A0A1M5FKW4"/>
<dbReference type="PANTHER" id="PTHR48094:SF12">
    <property type="entry name" value="PARKINSON DISEASE PROTEIN 7 HOMOLOG"/>
    <property type="match status" value="1"/>
</dbReference>
<dbReference type="STRING" id="1297750.SAMN05444405_11710"/>
<proteinExistence type="predicted"/>
<dbReference type="GO" id="GO:0005737">
    <property type="term" value="C:cytoplasm"/>
    <property type="evidence" value="ECO:0007669"/>
    <property type="project" value="TreeGrafter"/>
</dbReference>
<dbReference type="CDD" id="cd03135">
    <property type="entry name" value="GATase1_DJ-1"/>
    <property type="match status" value="1"/>
</dbReference>
<dbReference type="InterPro" id="IPR029062">
    <property type="entry name" value="Class_I_gatase-like"/>
</dbReference>
<organism evidence="2 3">
    <name type="scientific">Bacteroides luti</name>
    <dbReference type="NCBI Taxonomy" id="1297750"/>
    <lineage>
        <taxon>Bacteria</taxon>
        <taxon>Pseudomonadati</taxon>
        <taxon>Bacteroidota</taxon>
        <taxon>Bacteroidia</taxon>
        <taxon>Bacteroidales</taxon>
        <taxon>Bacteroidaceae</taxon>
        <taxon>Bacteroides</taxon>
    </lineage>
</organism>